<dbReference type="InterPro" id="IPR001279">
    <property type="entry name" value="Metallo-B-lactamas"/>
</dbReference>
<proteinExistence type="predicted"/>
<evidence type="ECO:0000313" key="2">
    <source>
        <dbReference type="EMBL" id="KGN02816.1"/>
    </source>
</evidence>
<dbReference type="InterPro" id="IPR041712">
    <property type="entry name" value="DHPS-like_MBL-fold"/>
</dbReference>
<dbReference type="SUPFAM" id="SSF56281">
    <property type="entry name" value="Metallo-hydrolase/oxidoreductase"/>
    <property type="match status" value="1"/>
</dbReference>
<dbReference type="PANTHER" id="PTHR13754">
    <property type="entry name" value="METALLO-BETA-LACTAMASE SUPERFAMILY PROTEIN"/>
    <property type="match status" value="1"/>
</dbReference>
<dbReference type="RefSeq" id="WP_039249102.1">
    <property type="nucleotide sequence ID" value="NZ_JDRX01000005.1"/>
</dbReference>
<evidence type="ECO:0000259" key="1">
    <source>
        <dbReference type="Pfam" id="PF00753"/>
    </source>
</evidence>
<evidence type="ECO:0000313" key="3">
    <source>
        <dbReference type="Proteomes" id="UP000030016"/>
    </source>
</evidence>
<accession>A0AA88ZSI8</accession>
<name>A0AA88ZSI8_CLONO</name>
<keyword evidence="2" id="KW-0378">Hydrolase</keyword>
<dbReference type="InterPro" id="IPR036866">
    <property type="entry name" value="RibonucZ/Hydroxyglut_hydro"/>
</dbReference>
<sequence length="287" mass="32780">MKITTIIENSLGYKTNLNNEHGISFFIETGSENILFDTGKTGDFIENAKDLNIDLNKTNYLVLSHAHYDHCGGVRRFLESFNIKPKMYVGDKFFINSDKYHYSDGSQKLDFSSDNEEYKYIGINFDESFIKSKGLEINYVSDCTEITDKIKVFTNFNRVYDFEKLNPNMMMKKGEEYVIDPFEDEVVLTIETEKGILILLGCSHPGILNIVSDIEKRTGKNIYGILGGTHLVEASEDRIDKTIEKLKEMNIKLIGVSHCTGDKAVEMFRNECDNFFVNNTGTVINKL</sequence>
<dbReference type="PANTHER" id="PTHR13754:SF13">
    <property type="entry name" value="METALLO-BETA-LACTAMASE SUPERFAMILY PROTEIN (AFU_ORTHOLOGUE AFUA_3G07630)"/>
    <property type="match status" value="1"/>
</dbReference>
<protein>
    <submittedName>
        <fullName evidence="2">Hydrolase</fullName>
    </submittedName>
</protein>
<dbReference type="Gene3D" id="3.60.15.10">
    <property type="entry name" value="Ribonuclease Z/Hydroxyacylglutathione hydrolase-like"/>
    <property type="match status" value="1"/>
</dbReference>
<dbReference type="GO" id="GO:0016740">
    <property type="term" value="F:transferase activity"/>
    <property type="evidence" value="ECO:0007669"/>
    <property type="project" value="TreeGrafter"/>
</dbReference>
<dbReference type="Pfam" id="PF00753">
    <property type="entry name" value="Lactamase_B"/>
    <property type="match status" value="1"/>
</dbReference>
<dbReference type="InterPro" id="IPR052926">
    <property type="entry name" value="Metallo-beta-lactamase_dom"/>
</dbReference>
<feature type="domain" description="Metallo-beta-lactamase" evidence="1">
    <location>
        <begin position="24"/>
        <end position="102"/>
    </location>
</feature>
<organism evidence="2 3">
    <name type="scientific">Clostridium novyi A str. 4570</name>
    <dbReference type="NCBI Taxonomy" id="1444290"/>
    <lineage>
        <taxon>Bacteria</taxon>
        <taxon>Bacillati</taxon>
        <taxon>Bacillota</taxon>
        <taxon>Clostridia</taxon>
        <taxon>Eubacteriales</taxon>
        <taxon>Clostridiaceae</taxon>
        <taxon>Clostridium</taxon>
    </lineage>
</organism>
<gene>
    <name evidence="2" type="ORF">Z969_03410</name>
</gene>
<dbReference type="CDD" id="cd07713">
    <property type="entry name" value="DHPS-like_MBL-fold"/>
    <property type="match status" value="1"/>
</dbReference>
<dbReference type="GO" id="GO:0016787">
    <property type="term" value="F:hydrolase activity"/>
    <property type="evidence" value="ECO:0007669"/>
    <property type="project" value="UniProtKB-KW"/>
</dbReference>
<comment type="caution">
    <text evidence="2">The sequence shown here is derived from an EMBL/GenBank/DDBJ whole genome shotgun (WGS) entry which is preliminary data.</text>
</comment>
<reference evidence="2 3" key="1">
    <citation type="submission" date="2014-01" db="EMBL/GenBank/DDBJ databases">
        <title>Plasmidome dynamics in the species complex Clostridium novyi sensu lato converts strains of independent lineages into distinctly different pathogens.</title>
        <authorList>
            <person name="Skarin H."/>
            <person name="Segerman B."/>
        </authorList>
    </citation>
    <scope>NUCLEOTIDE SEQUENCE [LARGE SCALE GENOMIC DNA]</scope>
    <source>
        <strain evidence="2 3">4570</strain>
    </source>
</reference>
<dbReference type="EMBL" id="JDRX01000005">
    <property type="protein sequence ID" value="KGN02816.1"/>
    <property type="molecule type" value="Genomic_DNA"/>
</dbReference>
<dbReference type="Proteomes" id="UP000030016">
    <property type="component" value="Unassembled WGS sequence"/>
</dbReference>
<dbReference type="AlphaFoldDB" id="A0AA88ZSI8"/>